<gene>
    <name evidence="1" type="ORF">Bpfe_006759</name>
</gene>
<organism evidence="1 2">
    <name type="scientific">Biomphalaria pfeifferi</name>
    <name type="common">Bloodfluke planorb</name>
    <name type="synonym">Freshwater snail</name>
    <dbReference type="NCBI Taxonomy" id="112525"/>
    <lineage>
        <taxon>Eukaryota</taxon>
        <taxon>Metazoa</taxon>
        <taxon>Spiralia</taxon>
        <taxon>Lophotrochozoa</taxon>
        <taxon>Mollusca</taxon>
        <taxon>Gastropoda</taxon>
        <taxon>Heterobranchia</taxon>
        <taxon>Euthyneura</taxon>
        <taxon>Panpulmonata</taxon>
        <taxon>Hygrophila</taxon>
        <taxon>Lymnaeoidea</taxon>
        <taxon>Planorbidae</taxon>
        <taxon>Biomphalaria</taxon>
    </lineage>
</organism>
<dbReference type="GO" id="GO:0003676">
    <property type="term" value="F:nucleic acid binding"/>
    <property type="evidence" value="ECO:0007669"/>
    <property type="project" value="InterPro"/>
</dbReference>
<dbReference type="Proteomes" id="UP001233172">
    <property type="component" value="Unassembled WGS sequence"/>
</dbReference>
<reference evidence="1" key="1">
    <citation type="journal article" date="2023" name="PLoS Negl. Trop. Dis.">
        <title>A genome sequence for Biomphalaria pfeifferi, the major vector snail for the human-infecting parasite Schistosoma mansoni.</title>
        <authorList>
            <person name="Bu L."/>
            <person name="Lu L."/>
            <person name="Laidemitt M.R."/>
            <person name="Zhang S.M."/>
            <person name="Mutuku M."/>
            <person name="Mkoji G."/>
            <person name="Steinauer M."/>
            <person name="Loker E.S."/>
        </authorList>
    </citation>
    <scope>NUCLEOTIDE SEQUENCE</scope>
    <source>
        <strain evidence="1">KasaAsao</strain>
    </source>
</reference>
<accession>A0AAD8C286</accession>
<name>A0AAD8C286_BIOPF</name>
<dbReference type="Gene3D" id="3.30.70.330">
    <property type="match status" value="1"/>
</dbReference>
<reference evidence="1" key="2">
    <citation type="submission" date="2023-04" db="EMBL/GenBank/DDBJ databases">
        <authorList>
            <person name="Bu L."/>
            <person name="Lu L."/>
            <person name="Laidemitt M.R."/>
            <person name="Zhang S.M."/>
            <person name="Mutuku M."/>
            <person name="Mkoji G."/>
            <person name="Steinauer M."/>
            <person name="Loker E.S."/>
        </authorList>
    </citation>
    <scope>NUCLEOTIDE SEQUENCE</scope>
    <source>
        <strain evidence="1">KasaAsao</strain>
        <tissue evidence="1">Whole Snail</tissue>
    </source>
</reference>
<evidence type="ECO:0008006" key="3">
    <source>
        <dbReference type="Google" id="ProtNLM"/>
    </source>
</evidence>
<keyword evidence="2" id="KW-1185">Reference proteome</keyword>
<dbReference type="AlphaFoldDB" id="A0AAD8C286"/>
<evidence type="ECO:0000313" key="2">
    <source>
        <dbReference type="Proteomes" id="UP001233172"/>
    </source>
</evidence>
<protein>
    <recommendedName>
        <fullName evidence="3">RRM domain-containing protein</fullName>
    </recommendedName>
</protein>
<evidence type="ECO:0000313" key="1">
    <source>
        <dbReference type="EMBL" id="KAK0064074.1"/>
    </source>
</evidence>
<dbReference type="EMBL" id="JASAOG010000019">
    <property type="protein sequence ID" value="KAK0064074.1"/>
    <property type="molecule type" value="Genomic_DNA"/>
</dbReference>
<proteinExistence type="predicted"/>
<dbReference type="InterPro" id="IPR035979">
    <property type="entry name" value="RBD_domain_sf"/>
</dbReference>
<sequence>MNDFMVKLSNLHYSITKPELVNLLKKYKTCYIHLATVNNVFQGFALVRTPLFSDAFQIVKDLNGILYKGCICVSQPEAS</sequence>
<comment type="caution">
    <text evidence="1">The sequence shown here is derived from an EMBL/GenBank/DDBJ whole genome shotgun (WGS) entry which is preliminary data.</text>
</comment>
<dbReference type="InterPro" id="IPR012677">
    <property type="entry name" value="Nucleotide-bd_a/b_plait_sf"/>
</dbReference>
<dbReference type="SUPFAM" id="SSF54928">
    <property type="entry name" value="RNA-binding domain, RBD"/>
    <property type="match status" value="1"/>
</dbReference>
<feature type="non-terminal residue" evidence="1">
    <location>
        <position position="79"/>
    </location>
</feature>